<dbReference type="InterPro" id="IPR011551">
    <property type="entry name" value="NTP_PyrPHydrolase_MazG"/>
</dbReference>
<reference evidence="3 4" key="1">
    <citation type="submission" date="2018-03" db="EMBL/GenBank/DDBJ databases">
        <authorList>
            <person name="Keele B.F."/>
        </authorList>
    </citation>
    <scope>NUCLEOTIDE SEQUENCE [LARGE SCALE GENOMIC DNA]</scope>
    <source>
        <strain evidence="3">ZCTH4_d</strain>
    </source>
</reference>
<dbReference type="AlphaFoldDB" id="A0A3E0K7Y0"/>
<dbReference type="InterPro" id="IPR048015">
    <property type="entry name" value="NTP-PPase_MazG-like_N"/>
</dbReference>
<accession>A0A3E0K7Y0</accession>
<dbReference type="Proteomes" id="UP000257014">
    <property type="component" value="Unassembled WGS sequence"/>
</dbReference>
<evidence type="ECO:0000313" key="4">
    <source>
        <dbReference type="Proteomes" id="UP000257014"/>
    </source>
</evidence>
<evidence type="ECO:0000313" key="3">
    <source>
        <dbReference type="EMBL" id="REJ31338.1"/>
    </source>
</evidence>
<dbReference type="InterPro" id="IPR035013">
    <property type="entry name" value="YabN_N"/>
</dbReference>
<dbReference type="InterPro" id="IPR000878">
    <property type="entry name" value="4pyrrol_Mease"/>
</dbReference>
<proteinExistence type="predicted"/>
<dbReference type="Pfam" id="PF00590">
    <property type="entry name" value="TP_methylase"/>
    <property type="match status" value="1"/>
</dbReference>
<dbReference type="SUPFAM" id="SSF101386">
    <property type="entry name" value="all-alpha NTP pyrophosphatases"/>
    <property type="match status" value="1"/>
</dbReference>
<dbReference type="GO" id="GO:0046061">
    <property type="term" value="P:dATP catabolic process"/>
    <property type="evidence" value="ECO:0007669"/>
    <property type="project" value="TreeGrafter"/>
</dbReference>
<dbReference type="PIRSF" id="PIRSF002845">
    <property type="entry name" value="Ttrprl_mtas_MazG"/>
    <property type="match status" value="1"/>
</dbReference>
<dbReference type="GO" id="GO:0046047">
    <property type="term" value="P:TTP catabolic process"/>
    <property type="evidence" value="ECO:0007669"/>
    <property type="project" value="TreeGrafter"/>
</dbReference>
<dbReference type="CDD" id="cd11723">
    <property type="entry name" value="YabN_N_like"/>
    <property type="match status" value="1"/>
</dbReference>
<dbReference type="SUPFAM" id="SSF53790">
    <property type="entry name" value="Tetrapyrrole methylase"/>
    <property type="match status" value="1"/>
</dbReference>
<dbReference type="PANTHER" id="PTHR30522">
    <property type="entry name" value="NUCLEOSIDE TRIPHOSPHATE PYROPHOSPHOHYDROLASE"/>
    <property type="match status" value="1"/>
</dbReference>
<dbReference type="GO" id="GO:0006203">
    <property type="term" value="P:dGTP catabolic process"/>
    <property type="evidence" value="ECO:0007669"/>
    <property type="project" value="TreeGrafter"/>
</dbReference>
<dbReference type="FunFam" id="1.10.287.1080:FF:000001">
    <property type="entry name" value="Nucleoside triphosphate pyrophosphohydrolase"/>
    <property type="match status" value="1"/>
</dbReference>
<gene>
    <name evidence="3" type="ORF">C6P37_01485</name>
</gene>
<dbReference type="PANTHER" id="PTHR30522:SF0">
    <property type="entry name" value="NUCLEOSIDE TRIPHOSPHATE PYROPHOSPHOHYDROLASE"/>
    <property type="match status" value="1"/>
</dbReference>
<keyword evidence="3" id="KW-0378">Hydrolase</keyword>
<feature type="domain" description="NTP pyrophosphohydrolase MazG-like" evidence="2">
    <location>
        <begin position="255"/>
        <end position="328"/>
    </location>
</feature>
<dbReference type="GO" id="GO:0046052">
    <property type="term" value="P:UTP catabolic process"/>
    <property type="evidence" value="ECO:0007669"/>
    <property type="project" value="TreeGrafter"/>
</dbReference>
<protein>
    <submittedName>
        <fullName evidence="3">Nucleotide pyrophosphohydrolase</fullName>
    </submittedName>
</protein>
<dbReference type="GO" id="GO:0046081">
    <property type="term" value="P:dUTP catabolic process"/>
    <property type="evidence" value="ECO:0007669"/>
    <property type="project" value="TreeGrafter"/>
</dbReference>
<dbReference type="InterPro" id="IPR004518">
    <property type="entry name" value="MazG-like_dom"/>
</dbReference>
<organism evidence="3 4">
    <name type="scientific">Caldibacillus debilis</name>
    <dbReference type="NCBI Taxonomy" id="301148"/>
    <lineage>
        <taxon>Bacteria</taxon>
        <taxon>Bacillati</taxon>
        <taxon>Bacillota</taxon>
        <taxon>Bacilli</taxon>
        <taxon>Bacillales</taxon>
        <taxon>Bacillaceae</taxon>
        <taxon>Caldibacillus</taxon>
    </lineage>
</organism>
<dbReference type="GO" id="GO:0046076">
    <property type="term" value="P:dTTP catabolic process"/>
    <property type="evidence" value="ECO:0007669"/>
    <property type="project" value="TreeGrafter"/>
</dbReference>
<feature type="domain" description="Tetrapyrrole methylase" evidence="1">
    <location>
        <begin position="5"/>
        <end position="206"/>
    </location>
</feature>
<dbReference type="GO" id="GO:0008168">
    <property type="term" value="F:methyltransferase activity"/>
    <property type="evidence" value="ECO:0007669"/>
    <property type="project" value="InterPro"/>
</dbReference>
<sequence length="353" mass="40648">MKKMIVTGLGAGDINQMPLGVYRLLKGPLPVFLRTREHPAVRDLEREGLRFSSFDGIYEKHPNFDDVYHEIAATLFEHAEKHGEIVYAVPGHPFVGEKTVQLLLEKSGERGVELVFYGGGSFLDSLFQTLRIDPLEGFQLLDATNLKREDIQVTQHVVIAQVYDFYIASEVKLTLMEILPDDYDVYLVSEAGGSGERLQKLKLYELDRNFQTGNLTSVYVPPVKDEKILYKQFDYLRRVVRTLRGPGGCPWDRKQTHESLIPHLREETEELIEAIREKDEGHMVEELGDVLLQVMHHSQIGEEQGYFTVDDVIEQLVKKLIFRHPHVFSGREAKSVEDVKKIWQEMKEKEKDL</sequence>
<dbReference type="Pfam" id="PF03819">
    <property type="entry name" value="MazG"/>
    <property type="match status" value="1"/>
</dbReference>
<dbReference type="EMBL" id="QEWE01000006">
    <property type="protein sequence ID" value="REJ31338.1"/>
    <property type="molecule type" value="Genomic_DNA"/>
</dbReference>
<dbReference type="Gene3D" id="3.40.1010.10">
    <property type="entry name" value="Cobalt-precorrin-4 Transmethylase, Domain 1"/>
    <property type="match status" value="1"/>
</dbReference>
<dbReference type="GO" id="GO:0047429">
    <property type="term" value="F:nucleoside triphosphate diphosphatase activity"/>
    <property type="evidence" value="ECO:0007669"/>
    <property type="project" value="TreeGrafter"/>
</dbReference>
<evidence type="ECO:0000259" key="1">
    <source>
        <dbReference type="Pfam" id="PF00590"/>
    </source>
</evidence>
<comment type="caution">
    <text evidence="3">The sequence shown here is derived from an EMBL/GenBank/DDBJ whole genome shotgun (WGS) entry which is preliminary data.</text>
</comment>
<name>A0A3E0K7Y0_9BACI</name>
<dbReference type="InterPro" id="IPR014777">
    <property type="entry name" value="4pyrrole_Mease_sub1"/>
</dbReference>
<dbReference type="InterPro" id="IPR024180">
    <property type="entry name" value="Tetrapyrrole_Mease/MazG_pred"/>
</dbReference>
<dbReference type="CDD" id="cd11528">
    <property type="entry name" value="NTP-PPase_MazG_Nterm"/>
    <property type="match status" value="1"/>
</dbReference>
<evidence type="ECO:0000259" key="2">
    <source>
        <dbReference type="Pfam" id="PF03819"/>
    </source>
</evidence>
<dbReference type="InterPro" id="IPR035996">
    <property type="entry name" value="4pyrrol_Methylase_sf"/>
</dbReference>
<dbReference type="Gene3D" id="1.10.287.1080">
    <property type="entry name" value="MazG-like"/>
    <property type="match status" value="1"/>
</dbReference>
<dbReference type="GO" id="GO:0006950">
    <property type="term" value="P:response to stress"/>
    <property type="evidence" value="ECO:0007669"/>
    <property type="project" value="UniProtKB-ARBA"/>
</dbReference>